<reference evidence="1 2" key="1">
    <citation type="submission" date="2017-06" db="EMBL/GenBank/DDBJ databases">
        <title>Description of Rhodopirellula bahusiensis sp. nov.</title>
        <authorList>
            <person name="Kizina J."/>
            <person name="Harder J."/>
        </authorList>
    </citation>
    <scope>NUCLEOTIDE SEQUENCE [LARGE SCALE GENOMIC DNA]</scope>
    <source>
        <strain evidence="1 2">SWK21</strain>
    </source>
</reference>
<dbReference type="EMBL" id="NIZW01000014">
    <property type="protein sequence ID" value="PHQ33780.1"/>
    <property type="molecule type" value="Genomic_DNA"/>
</dbReference>
<sequence length="157" mass="17973">MPMRFDKVRRWSIATLMAITLLAACVFAYVHATNPERIRERSLQASLKLHADFDVPMSDIYVTHFATELPIRDENGDITTGSCGPHFDLTQPRYDRATLREMIPTIRKVVPRIACSHVAIYLNSGIYNDDRFVAELEASLPNVVVFHESRHFSRRSP</sequence>
<gene>
    <name evidence="1" type="ORF">CEE69_17755</name>
</gene>
<name>A0A2G1W4M5_9BACT</name>
<organism evidence="1 2">
    <name type="scientific">Rhodopirellula bahusiensis</name>
    <dbReference type="NCBI Taxonomy" id="2014065"/>
    <lineage>
        <taxon>Bacteria</taxon>
        <taxon>Pseudomonadati</taxon>
        <taxon>Planctomycetota</taxon>
        <taxon>Planctomycetia</taxon>
        <taxon>Pirellulales</taxon>
        <taxon>Pirellulaceae</taxon>
        <taxon>Rhodopirellula</taxon>
    </lineage>
</organism>
<comment type="caution">
    <text evidence="1">The sequence shown here is derived from an EMBL/GenBank/DDBJ whole genome shotgun (WGS) entry which is preliminary data.</text>
</comment>
<dbReference type="RefSeq" id="WP_143549282.1">
    <property type="nucleotide sequence ID" value="NZ_NIZW01000014.1"/>
</dbReference>
<dbReference type="PROSITE" id="PS51257">
    <property type="entry name" value="PROKAR_LIPOPROTEIN"/>
    <property type="match status" value="1"/>
</dbReference>
<proteinExistence type="predicted"/>
<dbReference type="OrthoDB" id="9836874at2"/>
<accession>A0A2G1W4M5</accession>
<keyword evidence="2" id="KW-1185">Reference proteome</keyword>
<evidence type="ECO:0000313" key="2">
    <source>
        <dbReference type="Proteomes" id="UP000225740"/>
    </source>
</evidence>
<dbReference type="GeneID" id="90609886"/>
<dbReference type="Proteomes" id="UP000225740">
    <property type="component" value="Unassembled WGS sequence"/>
</dbReference>
<evidence type="ECO:0000313" key="1">
    <source>
        <dbReference type="EMBL" id="PHQ33780.1"/>
    </source>
</evidence>
<dbReference type="AlphaFoldDB" id="A0A2G1W4M5"/>
<protein>
    <submittedName>
        <fullName evidence="1">Uncharacterized protein</fullName>
    </submittedName>
</protein>